<dbReference type="NCBIfam" id="TIGR02831">
    <property type="entry name" value="spo_II_M"/>
    <property type="match status" value="1"/>
</dbReference>
<comment type="caution">
    <text evidence="2">The sequence shown here is derived from an EMBL/GenBank/DDBJ whole genome shotgun (WGS) entry which is preliminary data.</text>
</comment>
<sequence>MLAAAGEKFKEERLLLLFLTILFGAGVVFGTLLASGLDEEQRRMLNEELSRFLMQLSQGQSVERESAFWQSFWQHGRWLLLIALMGLAVIGLPVILALNFLKGVLVGFAVGTLAIQHGGKGLVFALLSVLPTNLLSVPAYLAASAAAISFSLFIIRCRLIRRSGSLLPAAAALVGTTAIMLIVLAAASMLDAWLSPALMAWASGWLITG</sequence>
<evidence type="ECO:0000313" key="3">
    <source>
        <dbReference type="Proteomes" id="UP000215145"/>
    </source>
</evidence>
<dbReference type="RefSeq" id="WP_089523800.1">
    <property type="nucleotide sequence ID" value="NZ_NMUQ01000001.1"/>
</dbReference>
<dbReference type="PIRSF" id="PIRSF038973">
    <property type="entry name" value="SpoIIM"/>
    <property type="match status" value="1"/>
</dbReference>
<proteinExistence type="predicted"/>
<dbReference type="InterPro" id="IPR002798">
    <property type="entry name" value="SpoIIM-like"/>
</dbReference>
<dbReference type="InterPro" id="IPR014196">
    <property type="entry name" value="SpoIIM"/>
</dbReference>
<protein>
    <submittedName>
        <fullName evidence="2">Stage II sporulation protein M</fullName>
    </submittedName>
</protein>
<feature type="transmembrane region" description="Helical" evidence="1">
    <location>
        <begin position="78"/>
        <end position="98"/>
    </location>
</feature>
<keyword evidence="1" id="KW-0812">Transmembrane</keyword>
<dbReference type="EMBL" id="NMUQ01000001">
    <property type="protein sequence ID" value="OXM16716.1"/>
    <property type="molecule type" value="Genomic_DNA"/>
</dbReference>
<organism evidence="2 3">
    <name type="scientific">Paenibacillus herberti</name>
    <dbReference type="NCBI Taxonomy" id="1619309"/>
    <lineage>
        <taxon>Bacteria</taxon>
        <taxon>Bacillati</taxon>
        <taxon>Bacillota</taxon>
        <taxon>Bacilli</taxon>
        <taxon>Bacillales</taxon>
        <taxon>Paenibacillaceae</taxon>
        <taxon>Paenibacillus</taxon>
    </lineage>
</organism>
<reference evidence="2 3" key="1">
    <citation type="submission" date="2017-07" db="EMBL/GenBank/DDBJ databases">
        <title>Paenibacillus herberti R33 genome sequencing and assembly.</title>
        <authorList>
            <person name="Su W."/>
        </authorList>
    </citation>
    <scope>NUCLEOTIDE SEQUENCE [LARGE SCALE GENOMIC DNA]</scope>
    <source>
        <strain evidence="2 3">R33</strain>
    </source>
</reference>
<feature type="transmembrane region" description="Helical" evidence="1">
    <location>
        <begin position="167"/>
        <end position="190"/>
    </location>
</feature>
<dbReference type="Pfam" id="PF01944">
    <property type="entry name" value="SpoIIM"/>
    <property type="match status" value="1"/>
</dbReference>
<name>A0A229P354_9BACL</name>
<feature type="transmembrane region" description="Helical" evidence="1">
    <location>
        <begin position="135"/>
        <end position="155"/>
    </location>
</feature>
<keyword evidence="3" id="KW-1185">Reference proteome</keyword>
<feature type="transmembrane region" description="Helical" evidence="1">
    <location>
        <begin position="105"/>
        <end position="129"/>
    </location>
</feature>
<gene>
    <name evidence="2" type="primary">spoIIM</name>
    <name evidence="2" type="ORF">CGZ75_08675</name>
</gene>
<evidence type="ECO:0000313" key="2">
    <source>
        <dbReference type="EMBL" id="OXM16716.1"/>
    </source>
</evidence>
<accession>A0A229P354</accession>
<keyword evidence="1" id="KW-1133">Transmembrane helix</keyword>
<dbReference type="OrthoDB" id="2065033at2"/>
<keyword evidence="1" id="KW-0472">Membrane</keyword>
<evidence type="ECO:0000256" key="1">
    <source>
        <dbReference type="SAM" id="Phobius"/>
    </source>
</evidence>
<dbReference type="Proteomes" id="UP000215145">
    <property type="component" value="Unassembled WGS sequence"/>
</dbReference>
<dbReference type="AlphaFoldDB" id="A0A229P354"/>
<feature type="transmembrane region" description="Helical" evidence="1">
    <location>
        <begin position="14"/>
        <end position="37"/>
    </location>
</feature>